<sequence length="98" mass="11429">MPTFILMTKLAPELAQRMKERGQLGREWLEKVKETCPEVKFIAHYFLLGPYDFMDIYEAPNEEVAAKVSMISLAYGAFRAESWTAIPYKKFLEFTKDL</sequence>
<accession>A0A660SIE6</accession>
<evidence type="ECO:0000313" key="2">
    <source>
        <dbReference type="Proteomes" id="UP000268469"/>
    </source>
</evidence>
<proteinExistence type="predicted"/>
<protein>
    <submittedName>
        <fullName evidence="1">GYD family protein</fullName>
    </submittedName>
</protein>
<dbReference type="InterPro" id="IPR014845">
    <property type="entry name" value="GYD/TTHA1554"/>
</dbReference>
<name>A0A660SIE6_UNCW3</name>
<comment type="caution">
    <text evidence="1">The sequence shown here is derived from an EMBL/GenBank/DDBJ whole genome shotgun (WGS) entry which is preliminary data.</text>
</comment>
<dbReference type="Proteomes" id="UP000268469">
    <property type="component" value="Unassembled WGS sequence"/>
</dbReference>
<dbReference type="EMBL" id="QNBE01000061">
    <property type="protein sequence ID" value="RKX69896.1"/>
    <property type="molecule type" value="Genomic_DNA"/>
</dbReference>
<gene>
    <name evidence="1" type="ORF">DRP53_06780</name>
</gene>
<organism evidence="1 2">
    <name type="scientific">candidate division WOR-3 bacterium</name>
    <dbReference type="NCBI Taxonomy" id="2052148"/>
    <lineage>
        <taxon>Bacteria</taxon>
        <taxon>Bacteria division WOR-3</taxon>
    </lineage>
</organism>
<dbReference type="Pfam" id="PF08734">
    <property type="entry name" value="GYD"/>
    <property type="match status" value="1"/>
</dbReference>
<reference evidence="1 2" key="1">
    <citation type="submission" date="2018-06" db="EMBL/GenBank/DDBJ databases">
        <title>Extensive metabolic versatility and redundancy in microbially diverse, dynamic hydrothermal sediments.</title>
        <authorList>
            <person name="Dombrowski N."/>
            <person name="Teske A."/>
            <person name="Baker B.J."/>
        </authorList>
    </citation>
    <scope>NUCLEOTIDE SEQUENCE [LARGE SCALE GENOMIC DNA]</scope>
    <source>
        <strain evidence="1">B36_G15</strain>
    </source>
</reference>
<evidence type="ECO:0000313" key="1">
    <source>
        <dbReference type="EMBL" id="RKX69896.1"/>
    </source>
</evidence>
<dbReference type="AlphaFoldDB" id="A0A660SIE6"/>